<proteinExistence type="predicted"/>
<evidence type="ECO:0000259" key="3">
    <source>
        <dbReference type="PROSITE" id="PS51233"/>
    </source>
</evidence>
<organism evidence="4 5">
    <name type="scientific">Pangasianodon hypophthalmus</name>
    <name type="common">Striped catfish</name>
    <name type="synonym">Helicophagus hypophthalmus</name>
    <dbReference type="NCBI Taxonomy" id="310915"/>
    <lineage>
        <taxon>Eukaryota</taxon>
        <taxon>Metazoa</taxon>
        <taxon>Chordata</taxon>
        <taxon>Craniata</taxon>
        <taxon>Vertebrata</taxon>
        <taxon>Euteleostomi</taxon>
        <taxon>Actinopterygii</taxon>
        <taxon>Neopterygii</taxon>
        <taxon>Teleostei</taxon>
        <taxon>Ostariophysi</taxon>
        <taxon>Siluriformes</taxon>
        <taxon>Pangasiidae</taxon>
        <taxon>Pangasianodon</taxon>
    </lineage>
</organism>
<comment type="caution">
    <text evidence="4">The sequence shown here is derived from an EMBL/GenBank/DDBJ whole genome shotgun (WGS) entry which is preliminary data.</text>
</comment>
<dbReference type="EMBL" id="VFJC01000030">
    <property type="protein sequence ID" value="KAB5517882.1"/>
    <property type="molecule type" value="Genomic_DNA"/>
</dbReference>
<dbReference type="Pfam" id="PF01826">
    <property type="entry name" value="TIL"/>
    <property type="match status" value="1"/>
</dbReference>
<dbReference type="Pfam" id="PF00094">
    <property type="entry name" value="VWD"/>
    <property type="match status" value="2"/>
</dbReference>
<dbReference type="GO" id="GO:0005615">
    <property type="term" value="C:extracellular space"/>
    <property type="evidence" value="ECO:0007669"/>
    <property type="project" value="TreeGrafter"/>
</dbReference>
<evidence type="ECO:0000256" key="1">
    <source>
        <dbReference type="ARBA" id="ARBA00023157"/>
    </source>
</evidence>
<dbReference type="SMART" id="SM00832">
    <property type="entry name" value="C8"/>
    <property type="match status" value="1"/>
</dbReference>
<dbReference type="Pfam" id="PF12714">
    <property type="entry name" value="TILa"/>
    <property type="match status" value="1"/>
</dbReference>
<dbReference type="PANTHER" id="PTHR11339:SF374">
    <property type="entry name" value="ZONADHESIN"/>
    <property type="match status" value="1"/>
</dbReference>
<dbReference type="Gene3D" id="2.10.25.10">
    <property type="entry name" value="Laminin"/>
    <property type="match status" value="1"/>
</dbReference>
<dbReference type="InterPro" id="IPR014853">
    <property type="entry name" value="VWF/SSPO/ZAN-like_Cys-rich_dom"/>
</dbReference>
<dbReference type="CDD" id="cd19941">
    <property type="entry name" value="TIL"/>
    <property type="match status" value="1"/>
</dbReference>
<accession>A0A5N5JG19</accession>
<evidence type="ECO:0000256" key="2">
    <source>
        <dbReference type="ARBA" id="ARBA00023180"/>
    </source>
</evidence>
<keyword evidence="5" id="KW-1185">Reference proteome</keyword>
<keyword evidence="2" id="KW-0325">Glycoprotein</keyword>
<dbReference type="Proteomes" id="UP000327468">
    <property type="component" value="Chromosome 29"/>
</dbReference>
<feature type="domain" description="VWFD" evidence="3">
    <location>
        <begin position="393"/>
        <end position="501"/>
    </location>
</feature>
<sequence length="501" mass="55183">MGDPHYRTFDGEYYNFMGNCTYIMAKNCHVDNDHPAFEVQAVNKRTGSSKGTSVSGVIIEVYGQTITVVQHENGLVRIRDSLWYLPISLDNGRVTLQQSGLSVIIKTDFGVSVQYDWDQYLVVNIPVSFMGRMCGMCGNFNGIKGDDLTTPTGTVAGSIPQLGKSWRVQGFVGEAYCTDDCVGQCESCQGESWFERLAAESFCHLATILTDGPLRDCNSVIDPKVFYENCLFDYCMGKGFKNFLCKTAEIYTDACQRAGVRVHDWRHIIGCPTPKCPANSHFESCACPATCENPTPSAECKANCVEACTCDDGYLWSGNKCVPKNECGCMYKSGSEERYLQAGESIWADSSCSKNCTCNPRNGEIICENAHCPVGTACNITNGIRACQPISHATCNIYGDPHYNTFDHNTYDFQGTCTYIAAQSCNLEGTQLTPFEVVVENEKWNEIQASPNVSMAKVVAVEVYGMILVLRRNQLHQITVSIAFFAVCNIVKTVNAKGRGL</sequence>
<dbReference type="InterPro" id="IPR036084">
    <property type="entry name" value="Ser_inhib-like_sf"/>
</dbReference>
<dbReference type="SMART" id="SM00216">
    <property type="entry name" value="VWD"/>
    <property type="match status" value="1"/>
</dbReference>
<dbReference type="InterPro" id="IPR050780">
    <property type="entry name" value="Mucin_vWF_Thrombospondin_sf"/>
</dbReference>
<reference evidence="4 5" key="1">
    <citation type="submission" date="2019-06" db="EMBL/GenBank/DDBJ databases">
        <title>A chromosome-scale genome assembly of the striped catfish, Pangasianodon hypophthalmus.</title>
        <authorList>
            <person name="Wen M."/>
            <person name="Zahm M."/>
            <person name="Roques C."/>
            <person name="Cabau C."/>
            <person name="Klopp C."/>
            <person name="Donnadieu C."/>
            <person name="Jouanno E."/>
            <person name="Avarre J.-C."/>
            <person name="Campet M."/>
            <person name="Ha T.T.T."/>
            <person name="Dugue R."/>
            <person name="Lampietro C."/>
            <person name="Louis A."/>
            <person name="Herpin A."/>
            <person name="Echchiki A."/>
            <person name="Berthelot C."/>
            <person name="Parey E."/>
            <person name="Roest-Crollius H."/>
            <person name="Braasch I."/>
            <person name="Postlethwait J."/>
            <person name="Bobe J."/>
            <person name="Montfort J."/>
            <person name="Bouchez O."/>
            <person name="Begum T."/>
            <person name="Schartl M."/>
            <person name="Guiguen Y."/>
        </authorList>
    </citation>
    <scope>NUCLEOTIDE SEQUENCE [LARGE SCALE GENOMIC DNA]</scope>
    <source>
        <strain evidence="4 5">Indonesia</strain>
        <tissue evidence="4">Blood</tissue>
    </source>
</reference>
<dbReference type="Pfam" id="PF08742">
    <property type="entry name" value="C8"/>
    <property type="match status" value="1"/>
</dbReference>
<dbReference type="InterPro" id="IPR002919">
    <property type="entry name" value="TIL_dom"/>
</dbReference>
<dbReference type="PROSITE" id="PS51233">
    <property type="entry name" value="VWFD"/>
    <property type="match status" value="2"/>
</dbReference>
<dbReference type="GO" id="GO:0031012">
    <property type="term" value="C:extracellular matrix"/>
    <property type="evidence" value="ECO:0007669"/>
    <property type="project" value="TreeGrafter"/>
</dbReference>
<dbReference type="InterPro" id="IPR025615">
    <property type="entry name" value="TILa_dom"/>
</dbReference>
<dbReference type="FunFam" id="2.10.25.10:FF:000055">
    <property type="entry name" value="alpha-tectorin isoform X1"/>
    <property type="match status" value="1"/>
</dbReference>
<keyword evidence="1" id="KW-1015">Disulfide bond</keyword>
<dbReference type="PANTHER" id="PTHR11339">
    <property type="entry name" value="EXTRACELLULAR MATRIX GLYCOPROTEIN RELATED"/>
    <property type="match status" value="1"/>
</dbReference>
<evidence type="ECO:0000313" key="4">
    <source>
        <dbReference type="EMBL" id="KAB5517882.1"/>
    </source>
</evidence>
<feature type="domain" description="VWFD" evidence="3">
    <location>
        <begin position="1"/>
        <end position="178"/>
    </location>
</feature>
<gene>
    <name evidence="4" type="ORF">PHYPO_G00172350</name>
</gene>
<dbReference type="InterPro" id="IPR001846">
    <property type="entry name" value="VWF_type-D"/>
</dbReference>
<protein>
    <recommendedName>
        <fullName evidence="3">VWFD domain-containing protein</fullName>
    </recommendedName>
</protein>
<evidence type="ECO:0000313" key="5">
    <source>
        <dbReference type="Proteomes" id="UP000327468"/>
    </source>
</evidence>
<dbReference type="SUPFAM" id="SSF57567">
    <property type="entry name" value="Serine protease inhibitors"/>
    <property type="match status" value="1"/>
</dbReference>
<dbReference type="AlphaFoldDB" id="A0A5N5JG19"/>
<name>A0A5N5JG19_PANHP</name>